<dbReference type="PRINTS" id="PR00420">
    <property type="entry name" value="RNGMNOXGNASE"/>
</dbReference>
<evidence type="ECO:0000256" key="8">
    <source>
        <dbReference type="ARBA" id="ARBA00023002"/>
    </source>
</evidence>
<keyword evidence="6" id="KW-0274">FAD</keyword>
<keyword evidence="4" id="KW-0285">Flavoprotein</keyword>
<evidence type="ECO:0000256" key="2">
    <source>
        <dbReference type="ARBA" id="ARBA00005495"/>
    </source>
</evidence>
<keyword evidence="7" id="KW-0862">Zinc</keyword>
<accession>A0AAI9YW37</accession>
<evidence type="ECO:0000313" key="12">
    <source>
        <dbReference type="Proteomes" id="UP001240678"/>
    </source>
</evidence>
<comment type="caution">
    <text evidence="11">The sequence shown here is derived from an EMBL/GenBank/DDBJ whole genome shotgun (WGS) entry which is preliminary data.</text>
</comment>
<dbReference type="Pfam" id="PF04828">
    <property type="entry name" value="GFA"/>
    <property type="match status" value="1"/>
</dbReference>
<dbReference type="GeneID" id="85340286"/>
<dbReference type="SUPFAM" id="SSF51905">
    <property type="entry name" value="FAD/NAD(P)-binding domain"/>
    <property type="match status" value="1"/>
</dbReference>
<sequence>MTDQPFKVIVVGGGPSGITAAHVLQQAGIDFVVLERRDSIVDDVGASLVLSPGSLRVFHQLGILENLMEIGNTLSSGTGFTSDGHKFKQNLIGDYMTKNHGAGLTTFHRAHLIQVLYDTLPESARARYFTGKKLANIESTEKGVTVTCEDGSTYSGNMIIGADGVHSATRRQMRKLALAEDPNRDWDPINPYKIQYQCLWASFPRPTDAGQGCETQSKDKSIMYLTGKERGWIFLYEKLTEPIPERISFTPEQLEEYAERFADWPVAENITVKDVFKERYSAGGAGLEEGICKNWSWGGRIVLVGDAVHKFTPNAGLGFNNGLQDVVAVCNRLQKLTTNGNSPSLDDLQKLFDSYREERHVLLEKDLDASARLTRSQAWASTFDWIMARYVMAFSFVQKIFFTFNMSPSIQRAKVLDFVPAKETACRCLDCRKASGSAFGVSILVPAAAFACDKGTPTDYTSTYDSGNEVVNHFCGTCGVTLWADGTSSPFKFVNAGVLDDLDALDMSKPAAKIYTCRRAWWCSALKVAQQKEKM</sequence>
<dbReference type="PANTHER" id="PTHR47356">
    <property type="entry name" value="FAD-DEPENDENT MONOOXYGENASE ASQG-RELATED"/>
    <property type="match status" value="1"/>
</dbReference>
<evidence type="ECO:0000256" key="3">
    <source>
        <dbReference type="ARBA" id="ARBA00007992"/>
    </source>
</evidence>
<dbReference type="GO" id="GO:0046872">
    <property type="term" value="F:metal ion binding"/>
    <property type="evidence" value="ECO:0007669"/>
    <property type="project" value="UniProtKB-KW"/>
</dbReference>
<protein>
    <submittedName>
        <fullName evidence="11">FAD binding domain-containing protein</fullName>
    </submittedName>
</protein>
<dbReference type="EMBL" id="MOOE01000008">
    <property type="protein sequence ID" value="KAK1526160.1"/>
    <property type="molecule type" value="Genomic_DNA"/>
</dbReference>
<comment type="similarity">
    <text evidence="3">Belongs to the paxM FAD-dependent monooxygenase family.</text>
</comment>
<evidence type="ECO:0000313" key="11">
    <source>
        <dbReference type="EMBL" id="KAK1526160.1"/>
    </source>
</evidence>
<name>A0AAI9YW37_9PEZI</name>
<comment type="cofactor">
    <cofactor evidence="1">
        <name>FAD</name>
        <dbReference type="ChEBI" id="CHEBI:57692"/>
    </cofactor>
</comment>
<reference evidence="11 12" key="1">
    <citation type="submission" date="2016-10" db="EMBL/GenBank/DDBJ databases">
        <title>The genome sequence of Colletotrichum fioriniae PJ7.</title>
        <authorList>
            <person name="Baroncelli R."/>
        </authorList>
    </citation>
    <scope>NUCLEOTIDE SEQUENCE [LARGE SCALE GENOMIC DNA]</scope>
    <source>
        <strain evidence="11 12">IMI 309622</strain>
    </source>
</reference>
<keyword evidence="5" id="KW-0479">Metal-binding</keyword>
<dbReference type="Proteomes" id="UP001240678">
    <property type="component" value="Unassembled WGS sequence"/>
</dbReference>
<evidence type="ECO:0000256" key="9">
    <source>
        <dbReference type="ARBA" id="ARBA00023033"/>
    </source>
</evidence>
<proteinExistence type="inferred from homology"/>
<keyword evidence="9" id="KW-0503">Monooxygenase</keyword>
<feature type="domain" description="CENP-V/GFA" evidence="10">
    <location>
        <begin position="401"/>
        <end position="516"/>
    </location>
</feature>
<dbReference type="InterPro" id="IPR050562">
    <property type="entry name" value="FAD_mOase_fung"/>
</dbReference>
<dbReference type="InterPro" id="IPR006913">
    <property type="entry name" value="CENP-V/GFA"/>
</dbReference>
<dbReference type="PANTHER" id="PTHR47356:SF2">
    <property type="entry name" value="FAD-BINDING DOMAIN-CONTAINING PROTEIN-RELATED"/>
    <property type="match status" value="1"/>
</dbReference>
<keyword evidence="12" id="KW-1185">Reference proteome</keyword>
<evidence type="ECO:0000256" key="4">
    <source>
        <dbReference type="ARBA" id="ARBA00022630"/>
    </source>
</evidence>
<evidence type="ECO:0000256" key="1">
    <source>
        <dbReference type="ARBA" id="ARBA00001974"/>
    </source>
</evidence>
<evidence type="ECO:0000256" key="5">
    <source>
        <dbReference type="ARBA" id="ARBA00022723"/>
    </source>
</evidence>
<dbReference type="GO" id="GO:0016846">
    <property type="term" value="F:carbon-sulfur lyase activity"/>
    <property type="evidence" value="ECO:0007669"/>
    <property type="project" value="InterPro"/>
</dbReference>
<dbReference type="GO" id="GO:0071949">
    <property type="term" value="F:FAD binding"/>
    <property type="evidence" value="ECO:0007669"/>
    <property type="project" value="InterPro"/>
</dbReference>
<evidence type="ECO:0000256" key="7">
    <source>
        <dbReference type="ARBA" id="ARBA00022833"/>
    </source>
</evidence>
<dbReference type="RefSeq" id="XP_060313013.1">
    <property type="nucleotide sequence ID" value="XM_060456739.1"/>
</dbReference>
<keyword evidence="8" id="KW-0560">Oxidoreductase</keyword>
<dbReference type="Gene3D" id="3.90.1590.10">
    <property type="entry name" value="glutathione-dependent formaldehyde- activating enzyme (gfa)"/>
    <property type="match status" value="1"/>
</dbReference>
<organism evidence="11 12">
    <name type="scientific">Colletotrichum costaricense</name>
    <dbReference type="NCBI Taxonomy" id="1209916"/>
    <lineage>
        <taxon>Eukaryota</taxon>
        <taxon>Fungi</taxon>
        <taxon>Dikarya</taxon>
        <taxon>Ascomycota</taxon>
        <taxon>Pezizomycotina</taxon>
        <taxon>Sordariomycetes</taxon>
        <taxon>Hypocreomycetidae</taxon>
        <taxon>Glomerellales</taxon>
        <taxon>Glomerellaceae</taxon>
        <taxon>Colletotrichum</taxon>
        <taxon>Colletotrichum acutatum species complex</taxon>
    </lineage>
</organism>
<dbReference type="Gene3D" id="3.50.50.60">
    <property type="entry name" value="FAD/NAD(P)-binding domain"/>
    <property type="match status" value="1"/>
</dbReference>
<dbReference type="InterPro" id="IPR036188">
    <property type="entry name" value="FAD/NAD-bd_sf"/>
</dbReference>
<dbReference type="PROSITE" id="PS51891">
    <property type="entry name" value="CENP_V_GFA"/>
    <property type="match status" value="1"/>
</dbReference>
<dbReference type="AlphaFoldDB" id="A0AAI9YW37"/>
<dbReference type="InterPro" id="IPR002938">
    <property type="entry name" value="FAD-bd"/>
</dbReference>
<dbReference type="InterPro" id="IPR011057">
    <property type="entry name" value="Mss4-like_sf"/>
</dbReference>
<evidence type="ECO:0000256" key="6">
    <source>
        <dbReference type="ARBA" id="ARBA00022827"/>
    </source>
</evidence>
<evidence type="ECO:0000259" key="10">
    <source>
        <dbReference type="PROSITE" id="PS51891"/>
    </source>
</evidence>
<comment type="similarity">
    <text evidence="2">Belongs to the Gfa family.</text>
</comment>
<gene>
    <name evidence="11" type="ORF">CCOS01_08578</name>
</gene>
<dbReference type="SUPFAM" id="SSF51316">
    <property type="entry name" value="Mss4-like"/>
    <property type="match status" value="1"/>
</dbReference>
<dbReference type="Pfam" id="PF01494">
    <property type="entry name" value="FAD_binding_3"/>
    <property type="match status" value="1"/>
</dbReference>
<dbReference type="GO" id="GO:0004497">
    <property type="term" value="F:monooxygenase activity"/>
    <property type="evidence" value="ECO:0007669"/>
    <property type="project" value="UniProtKB-KW"/>
</dbReference>